<evidence type="ECO:0000256" key="1">
    <source>
        <dbReference type="SAM" id="MobiDB-lite"/>
    </source>
</evidence>
<dbReference type="PANTHER" id="PTHR46832">
    <property type="entry name" value="5'-METHYLTHIOADENOSINE/S-ADENOSYLHOMOCYSTEINE NUCLEOSIDASE"/>
    <property type="match status" value="1"/>
</dbReference>
<dbReference type="SUPFAM" id="SSF53167">
    <property type="entry name" value="Purine and uridine phosphorylases"/>
    <property type="match status" value="1"/>
</dbReference>
<accession>A0A0F7W823</accession>
<gene>
    <name evidence="3" type="primary">sle_59450</name>
</gene>
<dbReference type="InterPro" id="IPR035994">
    <property type="entry name" value="Nucleoside_phosphorylase_sf"/>
</dbReference>
<dbReference type="EMBL" id="LN831790">
    <property type="protein sequence ID" value="CQR65401.1"/>
    <property type="molecule type" value="Genomic_DNA"/>
</dbReference>
<dbReference type="GO" id="GO:0019284">
    <property type="term" value="P:L-methionine salvage from S-adenosylmethionine"/>
    <property type="evidence" value="ECO:0007669"/>
    <property type="project" value="TreeGrafter"/>
</dbReference>
<proteinExistence type="predicted"/>
<dbReference type="CDD" id="cd09008">
    <property type="entry name" value="MTAN"/>
    <property type="match status" value="1"/>
</dbReference>
<dbReference type="GO" id="GO:0004672">
    <property type="term" value="F:protein kinase activity"/>
    <property type="evidence" value="ECO:0007669"/>
    <property type="project" value="InterPro"/>
</dbReference>
<feature type="region of interest" description="Disordered" evidence="1">
    <location>
        <begin position="456"/>
        <end position="480"/>
    </location>
</feature>
<dbReference type="InterPro" id="IPR000719">
    <property type="entry name" value="Prot_kinase_dom"/>
</dbReference>
<dbReference type="KEGG" id="sle:sle_59450"/>
<name>A0A0F7W823_STRLW</name>
<dbReference type="Gene3D" id="1.10.510.10">
    <property type="entry name" value="Transferase(Phosphotransferase) domain 1"/>
    <property type="match status" value="1"/>
</dbReference>
<dbReference type="InterPro" id="IPR011009">
    <property type="entry name" value="Kinase-like_dom_sf"/>
</dbReference>
<dbReference type="Pfam" id="PF01048">
    <property type="entry name" value="PNP_UDP_1"/>
    <property type="match status" value="1"/>
</dbReference>
<dbReference type="GO" id="GO:0008782">
    <property type="term" value="F:adenosylhomocysteine nucleosidase activity"/>
    <property type="evidence" value="ECO:0007669"/>
    <property type="project" value="TreeGrafter"/>
</dbReference>
<protein>
    <submittedName>
        <fullName evidence="3">Phosphorylase</fullName>
    </submittedName>
</protein>
<dbReference type="GO" id="GO:0005829">
    <property type="term" value="C:cytosol"/>
    <property type="evidence" value="ECO:0007669"/>
    <property type="project" value="TreeGrafter"/>
</dbReference>
<evidence type="ECO:0000259" key="2">
    <source>
        <dbReference type="PROSITE" id="PS50011"/>
    </source>
</evidence>
<dbReference type="PANTHER" id="PTHR46832:SF1">
    <property type="entry name" value="5'-METHYLTHIOADENOSINE_S-ADENOSYLHOMOCYSTEINE NUCLEOSIDASE"/>
    <property type="match status" value="1"/>
</dbReference>
<sequence>MVLTALRVEHEAVHRHLADVREVELPQGTLLDVGRIPGLDWEVALAETGPTNTRAALITQSTIEYFDADALLFVGVAGAVKDDVRLGDVVVARKVYGYHGGRESTDGFQARPDVWEPTHPVSQLVLSARRNDPWVFLPPDARPASLPRIHFEPIASGDVLIGSRGSETARRIRSHYNDAVAVDMESHGVAHAARMHSAVRMLSIRGISDYAGPGKAASDATGSQETAARHAAAFALRVLRDLRPAGRPARERPRGPAVVLVSAPDHGPAAEAWDRRCVLDVGGREYLLYKGPGDLLQESRDGDVVRRQAVVRVPDRGSRGSYAWLRQVEWIRPLTGHGGFDPLAALEREAGLCRALGGPGVVHLTRDGNTATLALAWPADPKVGSPAQTLYELLPEPPAPATPLRLWSVVKGLAEVATVLERMGDKNLSHRALRPTAIVMGRPRMLLRDFGLAAVPPRPGENPGPYQAPEQRHGSGARPGPATDVYQLGALLYRALTGREPGPGAFGPPPAALSSSSAPDSLVRLVTGALRQKPGERPRMRTFRLTLLSVARELASVPPPQR</sequence>
<dbReference type="SUPFAM" id="SSF56112">
    <property type="entry name" value="Protein kinase-like (PK-like)"/>
    <property type="match status" value="1"/>
</dbReference>
<feature type="domain" description="Protein kinase" evidence="2">
    <location>
        <begin position="290"/>
        <end position="562"/>
    </location>
</feature>
<dbReference type="Proteomes" id="UP000035016">
    <property type="component" value="Chromosome Chromosome"/>
</dbReference>
<dbReference type="AlphaFoldDB" id="A0A0F7W823"/>
<evidence type="ECO:0000313" key="4">
    <source>
        <dbReference type="Proteomes" id="UP000035016"/>
    </source>
</evidence>
<organism evidence="3 4">
    <name type="scientific">Streptomyces leeuwenhoekii</name>
    <dbReference type="NCBI Taxonomy" id="1437453"/>
    <lineage>
        <taxon>Bacteria</taxon>
        <taxon>Bacillati</taxon>
        <taxon>Actinomycetota</taxon>
        <taxon>Actinomycetes</taxon>
        <taxon>Kitasatosporales</taxon>
        <taxon>Streptomycetaceae</taxon>
        <taxon>Streptomyces</taxon>
    </lineage>
</organism>
<dbReference type="InterPro" id="IPR000845">
    <property type="entry name" value="Nucleoside_phosphorylase_d"/>
</dbReference>
<dbReference type="GO" id="GO:0009116">
    <property type="term" value="P:nucleoside metabolic process"/>
    <property type="evidence" value="ECO:0007669"/>
    <property type="project" value="InterPro"/>
</dbReference>
<reference evidence="3 4" key="1">
    <citation type="submission" date="2015-02" db="EMBL/GenBank/DDBJ databases">
        <authorList>
            <person name="Gomez-Escribano P.J."/>
        </authorList>
    </citation>
    <scope>NUCLEOTIDE SEQUENCE [LARGE SCALE GENOMIC DNA]</scope>
    <source>
        <strain evidence="4">C34 (DSM 42122 / NRRL B-24963)</strain>
    </source>
</reference>
<evidence type="ECO:0000313" key="3">
    <source>
        <dbReference type="EMBL" id="CQR65401.1"/>
    </source>
</evidence>
<dbReference type="PROSITE" id="PS50011">
    <property type="entry name" value="PROTEIN_KINASE_DOM"/>
    <property type="match status" value="1"/>
</dbReference>
<dbReference type="GO" id="GO:0008930">
    <property type="term" value="F:methylthioadenosine nucleosidase activity"/>
    <property type="evidence" value="ECO:0007669"/>
    <property type="project" value="TreeGrafter"/>
</dbReference>
<dbReference type="Gene3D" id="3.40.50.1580">
    <property type="entry name" value="Nucleoside phosphorylase domain"/>
    <property type="match status" value="1"/>
</dbReference>
<dbReference type="GO" id="GO:0005524">
    <property type="term" value="F:ATP binding"/>
    <property type="evidence" value="ECO:0007669"/>
    <property type="project" value="InterPro"/>
</dbReference>